<dbReference type="EMBL" id="CP036526">
    <property type="protein sequence ID" value="QDT11045.1"/>
    <property type="molecule type" value="Genomic_DNA"/>
</dbReference>
<sequence length="363" mass="39959">MNQKSKTKSRRTPSGNDRESRRFIAPVNRSLPSRGKGLLSRLIPLGVLAIGALWLMTVMQKADAQYPQQYPRQFQNQSNGQQFQPVRQNFPSNSQSVSAPAFRTAAAPTIPSAAQLQPVASPALQNDATADESAESLMSGWELPAFVTKIMQGGWLMLPLALCSLIVLALSMERMVALRRGRVIPRPFVRRFTECVEDGQLSYEEATEICKEFDCPVSEVFRAALRRWGRPMLEIEQAVMDAGDRVAERLRRFLRVFHAISNVAPLIGLLGTVIGMIEAFDMISTQDSIGRPEVLAGGISMALMTTAGGLCVAIPAYLAYMYFSSKSDRYLGEIDKLCQRVVDSISAEGLEDAGARGKKRRAA</sequence>
<evidence type="ECO:0000259" key="9">
    <source>
        <dbReference type="Pfam" id="PF01618"/>
    </source>
</evidence>
<name>A0A517NV95_9BACT</name>
<dbReference type="PANTHER" id="PTHR30625:SF11">
    <property type="entry name" value="MOTA_TOLQ_EXBB PROTON CHANNEL DOMAIN-CONTAINING PROTEIN"/>
    <property type="match status" value="1"/>
</dbReference>
<protein>
    <submittedName>
        <fullName evidence="10">Biopolymer transport protein ExbB</fullName>
    </submittedName>
</protein>
<evidence type="ECO:0000256" key="2">
    <source>
        <dbReference type="ARBA" id="ARBA00022475"/>
    </source>
</evidence>
<proteinExistence type="inferred from homology"/>
<feature type="region of interest" description="Disordered" evidence="7">
    <location>
        <begin position="1"/>
        <end position="23"/>
    </location>
</feature>
<feature type="transmembrane region" description="Helical" evidence="8">
    <location>
        <begin position="38"/>
        <end position="57"/>
    </location>
</feature>
<evidence type="ECO:0000313" key="10">
    <source>
        <dbReference type="EMBL" id="QDT11045.1"/>
    </source>
</evidence>
<feature type="transmembrane region" description="Helical" evidence="8">
    <location>
        <begin position="153"/>
        <end position="172"/>
    </location>
</feature>
<evidence type="ECO:0000256" key="1">
    <source>
        <dbReference type="ARBA" id="ARBA00004651"/>
    </source>
</evidence>
<keyword evidence="4 8" id="KW-1133">Transmembrane helix</keyword>
<feature type="domain" description="MotA/TolQ/ExbB proton channel" evidence="9">
    <location>
        <begin position="217"/>
        <end position="334"/>
    </location>
</feature>
<evidence type="ECO:0000313" key="11">
    <source>
        <dbReference type="Proteomes" id="UP000319817"/>
    </source>
</evidence>
<dbReference type="Proteomes" id="UP000319817">
    <property type="component" value="Chromosome"/>
</dbReference>
<dbReference type="PANTHER" id="PTHR30625">
    <property type="entry name" value="PROTEIN TOLQ"/>
    <property type="match status" value="1"/>
</dbReference>
<dbReference type="InterPro" id="IPR002898">
    <property type="entry name" value="MotA_ExbB_proton_chnl"/>
</dbReference>
<comment type="subcellular location">
    <subcellularLocation>
        <location evidence="1">Cell membrane</location>
        <topology evidence="1">Multi-pass membrane protein</topology>
    </subcellularLocation>
    <subcellularLocation>
        <location evidence="6">Membrane</location>
        <topology evidence="6">Multi-pass membrane protein</topology>
    </subcellularLocation>
</comment>
<feature type="transmembrane region" description="Helical" evidence="8">
    <location>
        <begin position="256"/>
        <end position="277"/>
    </location>
</feature>
<keyword evidence="3 8" id="KW-0812">Transmembrane</keyword>
<keyword evidence="2" id="KW-1003">Cell membrane</keyword>
<organism evidence="10 11">
    <name type="scientific">Stieleria marina</name>
    <dbReference type="NCBI Taxonomy" id="1930275"/>
    <lineage>
        <taxon>Bacteria</taxon>
        <taxon>Pseudomonadati</taxon>
        <taxon>Planctomycetota</taxon>
        <taxon>Planctomycetia</taxon>
        <taxon>Pirellulales</taxon>
        <taxon>Pirellulaceae</taxon>
        <taxon>Stieleria</taxon>
    </lineage>
</organism>
<feature type="transmembrane region" description="Helical" evidence="8">
    <location>
        <begin position="297"/>
        <end position="320"/>
    </location>
</feature>
<comment type="similarity">
    <text evidence="6">Belongs to the exbB/tolQ family.</text>
</comment>
<keyword evidence="6" id="KW-0653">Protein transport</keyword>
<evidence type="ECO:0000256" key="5">
    <source>
        <dbReference type="ARBA" id="ARBA00023136"/>
    </source>
</evidence>
<evidence type="ECO:0000256" key="8">
    <source>
        <dbReference type="SAM" id="Phobius"/>
    </source>
</evidence>
<dbReference type="InterPro" id="IPR050790">
    <property type="entry name" value="ExbB/TolQ_transport"/>
</dbReference>
<evidence type="ECO:0000256" key="7">
    <source>
        <dbReference type="SAM" id="MobiDB-lite"/>
    </source>
</evidence>
<dbReference type="Pfam" id="PF01618">
    <property type="entry name" value="MotA_ExbB"/>
    <property type="match status" value="1"/>
</dbReference>
<dbReference type="AlphaFoldDB" id="A0A517NV95"/>
<dbReference type="GO" id="GO:0005886">
    <property type="term" value="C:plasma membrane"/>
    <property type="evidence" value="ECO:0007669"/>
    <property type="project" value="UniProtKB-SubCell"/>
</dbReference>
<gene>
    <name evidence="10" type="ORF">K239x_30390</name>
</gene>
<keyword evidence="6" id="KW-0813">Transport</keyword>
<feature type="compositionally biased region" description="Basic residues" evidence="7">
    <location>
        <begin position="1"/>
        <end position="11"/>
    </location>
</feature>
<accession>A0A517NV95</accession>
<dbReference type="RefSeq" id="WP_145418792.1">
    <property type="nucleotide sequence ID" value="NZ_CP036526.1"/>
</dbReference>
<reference evidence="10 11" key="1">
    <citation type="submission" date="2019-02" db="EMBL/GenBank/DDBJ databases">
        <title>Deep-cultivation of Planctomycetes and their phenomic and genomic characterization uncovers novel biology.</title>
        <authorList>
            <person name="Wiegand S."/>
            <person name="Jogler M."/>
            <person name="Boedeker C."/>
            <person name="Pinto D."/>
            <person name="Vollmers J."/>
            <person name="Rivas-Marin E."/>
            <person name="Kohn T."/>
            <person name="Peeters S.H."/>
            <person name="Heuer A."/>
            <person name="Rast P."/>
            <person name="Oberbeckmann S."/>
            <person name="Bunk B."/>
            <person name="Jeske O."/>
            <person name="Meyerdierks A."/>
            <person name="Storesund J.E."/>
            <person name="Kallscheuer N."/>
            <person name="Luecker S."/>
            <person name="Lage O.M."/>
            <person name="Pohl T."/>
            <person name="Merkel B.J."/>
            <person name="Hornburger P."/>
            <person name="Mueller R.-W."/>
            <person name="Bruemmer F."/>
            <person name="Labrenz M."/>
            <person name="Spormann A.M."/>
            <person name="Op den Camp H."/>
            <person name="Overmann J."/>
            <person name="Amann R."/>
            <person name="Jetten M.S.M."/>
            <person name="Mascher T."/>
            <person name="Medema M.H."/>
            <person name="Devos D.P."/>
            <person name="Kaster A.-K."/>
            <person name="Ovreas L."/>
            <person name="Rohde M."/>
            <person name="Galperin M.Y."/>
            <person name="Jogler C."/>
        </authorList>
    </citation>
    <scope>NUCLEOTIDE SEQUENCE [LARGE SCALE GENOMIC DNA]</scope>
    <source>
        <strain evidence="10 11">K23_9</strain>
    </source>
</reference>
<evidence type="ECO:0000256" key="3">
    <source>
        <dbReference type="ARBA" id="ARBA00022692"/>
    </source>
</evidence>
<keyword evidence="5 8" id="KW-0472">Membrane</keyword>
<evidence type="ECO:0000256" key="6">
    <source>
        <dbReference type="RuleBase" id="RU004057"/>
    </source>
</evidence>
<dbReference type="OrthoDB" id="4045at2"/>
<evidence type="ECO:0000256" key="4">
    <source>
        <dbReference type="ARBA" id="ARBA00022989"/>
    </source>
</evidence>
<dbReference type="GO" id="GO:0017038">
    <property type="term" value="P:protein import"/>
    <property type="evidence" value="ECO:0007669"/>
    <property type="project" value="TreeGrafter"/>
</dbReference>
<keyword evidence="11" id="KW-1185">Reference proteome</keyword>